<gene>
    <name evidence="6" type="ORF">BN587_01746</name>
</gene>
<dbReference type="GO" id="GO:0003700">
    <property type="term" value="F:DNA-binding transcription factor activity"/>
    <property type="evidence" value="ECO:0007669"/>
    <property type="project" value="InterPro"/>
</dbReference>
<evidence type="ECO:0000313" key="6">
    <source>
        <dbReference type="EMBL" id="CDD09978.1"/>
    </source>
</evidence>
<dbReference type="Proteomes" id="UP000014937">
    <property type="component" value="Unassembled WGS sequence"/>
</dbReference>
<dbReference type="PANTHER" id="PTHR30204:SF69">
    <property type="entry name" value="MERR-FAMILY TRANSCRIPTIONAL REGULATOR"/>
    <property type="match status" value="1"/>
</dbReference>
<protein>
    <submittedName>
        <fullName evidence="6">Transcriptional regulator MerR family</fullName>
    </submittedName>
</protein>
<evidence type="ECO:0000256" key="3">
    <source>
        <dbReference type="ARBA" id="ARBA00023125"/>
    </source>
</evidence>
<keyword evidence="4" id="KW-0804">Transcription</keyword>
<dbReference type="InterPro" id="IPR011256">
    <property type="entry name" value="Reg_factor_effector_dom_sf"/>
</dbReference>
<dbReference type="AlphaFoldDB" id="R6WFV1"/>
<dbReference type="PROSITE" id="PS50937">
    <property type="entry name" value="HTH_MERR_2"/>
    <property type="match status" value="1"/>
</dbReference>
<dbReference type="EMBL" id="CBGL010000018">
    <property type="protein sequence ID" value="CDD09978.1"/>
    <property type="molecule type" value="Genomic_DNA"/>
</dbReference>
<dbReference type="InterPro" id="IPR047057">
    <property type="entry name" value="MerR_fam"/>
</dbReference>
<evidence type="ECO:0000256" key="4">
    <source>
        <dbReference type="ARBA" id="ARBA00023163"/>
    </source>
</evidence>
<dbReference type="GO" id="GO:0003677">
    <property type="term" value="F:DNA binding"/>
    <property type="evidence" value="ECO:0007669"/>
    <property type="project" value="UniProtKB-KW"/>
</dbReference>
<dbReference type="RefSeq" id="WP_021720782.1">
    <property type="nucleotide sequence ID" value="NZ_FR892813.1"/>
</dbReference>
<name>R6WFV1_9FIRM</name>
<evidence type="ECO:0000256" key="1">
    <source>
        <dbReference type="ARBA" id="ARBA00022491"/>
    </source>
</evidence>
<dbReference type="InterPro" id="IPR009061">
    <property type="entry name" value="DNA-bd_dom_put_sf"/>
</dbReference>
<feature type="domain" description="HTH merR-type" evidence="5">
    <location>
        <begin position="6"/>
        <end position="75"/>
    </location>
</feature>
<reference evidence="6" key="1">
    <citation type="submission" date="2012-11" db="EMBL/GenBank/DDBJ databases">
        <title>Dependencies among metagenomic species, viruses, plasmids and units of genetic variation.</title>
        <authorList>
            <person name="Nielsen H.B."/>
            <person name="Almeida M."/>
            <person name="Juncker A.S."/>
            <person name="Rasmussen S."/>
            <person name="Li J."/>
            <person name="Sunagawa S."/>
            <person name="Plichta D."/>
            <person name="Gautier L."/>
            <person name="Le Chatelier E."/>
            <person name="Peletier E."/>
            <person name="Bonde I."/>
            <person name="Nielsen T."/>
            <person name="Manichanh C."/>
            <person name="Arumugam M."/>
            <person name="Batto J."/>
            <person name="Santos M.B.Q.D."/>
            <person name="Blom N."/>
            <person name="Borruel N."/>
            <person name="Burgdorf K.S."/>
            <person name="Boumezbeur F."/>
            <person name="Casellas F."/>
            <person name="Dore J."/>
            <person name="Guarner F."/>
            <person name="Hansen T."/>
            <person name="Hildebrand F."/>
            <person name="Kaas R.S."/>
            <person name="Kennedy S."/>
            <person name="Kristiansen K."/>
            <person name="Kultima J.R."/>
            <person name="Leonard P."/>
            <person name="Levenez F."/>
            <person name="Lund O."/>
            <person name="Moumen B."/>
            <person name="Le Paslier D."/>
            <person name="Pons N."/>
            <person name="Pedersen O."/>
            <person name="Prifti E."/>
            <person name="Qin J."/>
            <person name="Raes J."/>
            <person name="Tap J."/>
            <person name="Tims S."/>
            <person name="Ussery D.W."/>
            <person name="Yamada T."/>
            <person name="MetaHit consortium"/>
            <person name="Renault P."/>
            <person name="Sicheritz-Ponten T."/>
            <person name="Bork P."/>
            <person name="Wang J."/>
            <person name="Brunak S."/>
            <person name="Ehrlich S.D."/>
        </authorList>
    </citation>
    <scope>NUCLEOTIDE SEQUENCE [LARGE SCALE GENOMIC DNA]</scope>
</reference>
<dbReference type="PANTHER" id="PTHR30204">
    <property type="entry name" value="REDOX-CYCLING DRUG-SENSING TRANSCRIPTIONAL ACTIVATOR SOXR"/>
    <property type="match status" value="1"/>
</dbReference>
<dbReference type="Pfam" id="PF13411">
    <property type="entry name" value="MerR_1"/>
    <property type="match status" value="1"/>
</dbReference>
<proteinExistence type="predicted"/>
<dbReference type="InterPro" id="IPR000551">
    <property type="entry name" value="MerR-type_HTH_dom"/>
</dbReference>
<keyword evidence="2" id="KW-0805">Transcription regulation</keyword>
<dbReference type="HOGENOM" id="CLU_065103_0_2_9"/>
<evidence type="ECO:0000256" key="2">
    <source>
        <dbReference type="ARBA" id="ARBA00023015"/>
    </source>
</evidence>
<dbReference type="Gene3D" id="3.20.80.10">
    <property type="entry name" value="Regulatory factor, effector binding domain"/>
    <property type="match status" value="1"/>
</dbReference>
<dbReference type="SUPFAM" id="SSF46955">
    <property type="entry name" value="Putative DNA-binding domain"/>
    <property type="match status" value="1"/>
</dbReference>
<keyword evidence="3" id="KW-0238">DNA-binding</keyword>
<evidence type="ECO:0000259" key="5">
    <source>
        <dbReference type="PROSITE" id="PS50937"/>
    </source>
</evidence>
<dbReference type="SMART" id="SM00422">
    <property type="entry name" value="HTH_MERR"/>
    <property type="match status" value="1"/>
</dbReference>
<sequence>MSNTNYFSVSELAALGNVSRQTILYYDKHNLLKPNFIDSNGYRYYHFKEYLILEIILNFRKLGMSVDEIKAYINEKSPEALDNILMNKAIEYELTIKKLKCLLADIEIVRTNLAAINKYNIGSLTIHQQEQEILILSPLVDKKAPIKTRIKILGNFNLPLYKSNHFKSCKVSWIITANDFLNGECRKKRYYCSPAYVDSNNKKKIILPAGNYLTYIFQGAFQPQATKIYDIITQYLHKQHLKIISPIKITTLKDFWTAKTRDDYISMLSVAVEKE</sequence>
<keyword evidence="1" id="KW-0678">Repressor</keyword>
<organism evidence="6">
    <name type="scientific">Phascolarctobacterium succinatutens CAG:287</name>
    <dbReference type="NCBI Taxonomy" id="1263101"/>
    <lineage>
        <taxon>Bacteria</taxon>
        <taxon>Bacillati</taxon>
        <taxon>Bacillota</taxon>
        <taxon>Negativicutes</taxon>
        <taxon>Acidaminococcales</taxon>
        <taxon>Acidaminococcaceae</taxon>
        <taxon>Phascolarctobacterium</taxon>
    </lineage>
</organism>
<accession>R6WFV1</accession>
<comment type="caution">
    <text evidence="6">The sequence shown here is derived from an EMBL/GenBank/DDBJ whole genome shotgun (WGS) entry which is preliminary data.</text>
</comment>
<dbReference type="Gene3D" id="1.10.1660.10">
    <property type="match status" value="1"/>
</dbReference>